<proteinExistence type="predicted"/>
<keyword evidence="1" id="KW-0732">Signal</keyword>
<keyword evidence="3" id="KW-1185">Reference proteome</keyword>
<dbReference type="OrthoDB" id="366411at2"/>
<evidence type="ECO:0000313" key="3">
    <source>
        <dbReference type="Proteomes" id="UP000237350"/>
    </source>
</evidence>
<dbReference type="EMBL" id="LPWH01000016">
    <property type="protein sequence ID" value="POR04314.1"/>
    <property type="molecule type" value="Genomic_DNA"/>
</dbReference>
<feature type="chain" id="PRO_5015640623" description="TonB-dependent receptor-like beta-barrel domain-containing protein" evidence="1">
    <location>
        <begin position="21"/>
        <end position="542"/>
    </location>
</feature>
<evidence type="ECO:0000313" key="2">
    <source>
        <dbReference type="EMBL" id="POR04314.1"/>
    </source>
</evidence>
<dbReference type="AlphaFoldDB" id="A0A2S4JXS4"/>
<accession>A0A2S4JXS4</accession>
<evidence type="ECO:0008006" key="4">
    <source>
        <dbReference type="Google" id="ProtNLM"/>
    </source>
</evidence>
<reference evidence="3" key="1">
    <citation type="submission" date="2015-12" db="EMBL/GenBank/DDBJ databases">
        <authorList>
            <person name="Lodha T.D."/>
            <person name="Chintalapati S."/>
            <person name="Chintalapati V.R."/>
            <person name="Sravanthi T."/>
        </authorList>
    </citation>
    <scope>NUCLEOTIDE SEQUENCE [LARGE SCALE GENOMIC DNA]</scope>
    <source>
        <strain evidence="3">JC133</strain>
    </source>
</reference>
<evidence type="ECO:0000256" key="1">
    <source>
        <dbReference type="SAM" id="SignalP"/>
    </source>
</evidence>
<protein>
    <recommendedName>
        <fullName evidence="4">TonB-dependent receptor-like beta-barrel domain-containing protein</fullName>
    </recommendedName>
</protein>
<sequence length="542" mass="60084">MKTLRTIALSLLVMTGGALSSPGAEEVIDLSPERSAAEVAPVETALGGLPPLEPLPLAEVLLDPDYRPLDALAAAIPVPALPRDAVGAAEALPGEQLFFNATLGAGSIHSVLGSINVFRLGEGPQFRLSYNHRSSDGFNFEEVGSGFFLQENLIDAWLRIEPQDQLALEAEMAYEDQRFGLQQQPKYYSAETRTIQGRTRLEYLWDHRTTTSLDLEVQELSRVLTALDSAGDSEREQFYRVSPLLSGVMELPRLTVETGLDYTGLFSSGTGLDPASLVGSSLRVEGVPLEGLTLTGKGAVRYRFDDRPYFPLEAGFQYNQGDRWTLRGQGGYRVLEQSYADLWEDYPVVEIPEGEKDHPPLDEVFFAEGELSLNLLPGFLQLNGRVGWFLHQDRLIPEAYQEARAVYPLRIDEFERLDTRASVALSPRDWLRAEMGWTGRWEDRDSGTAEQTLDLSLRGELGKVVADLEMEIPLEKGEMELPLLGGSLRYSLARDVELRVFVRDLLGPFEDEGRTRRGMKPAGADPFIEPGFEAGASIRVSF</sequence>
<gene>
    <name evidence="2" type="ORF">AU468_03260</name>
</gene>
<dbReference type="Proteomes" id="UP000237350">
    <property type="component" value="Unassembled WGS sequence"/>
</dbReference>
<organism evidence="2 3">
    <name type="scientific">Alkalispirochaeta sphaeroplastigenens</name>
    <dbReference type="NCBI Taxonomy" id="1187066"/>
    <lineage>
        <taxon>Bacteria</taxon>
        <taxon>Pseudomonadati</taxon>
        <taxon>Spirochaetota</taxon>
        <taxon>Spirochaetia</taxon>
        <taxon>Spirochaetales</taxon>
        <taxon>Spirochaetaceae</taxon>
        <taxon>Alkalispirochaeta</taxon>
    </lineage>
</organism>
<comment type="caution">
    <text evidence="2">The sequence shown here is derived from an EMBL/GenBank/DDBJ whole genome shotgun (WGS) entry which is preliminary data.</text>
</comment>
<dbReference type="RefSeq" id="WP_103679498.1">
    <property type="nucleotide sequence ID" value="NZ_LPWH01000016.1"/>
</dbReference>
<feature type="signal peptide" evidence="1">
    <location>
        <begin position="1"/>
        <end position="20"/>
    </location>
</feature>
<dbReference type="SUPFAM" id="SSF56935">
    <property type="entry name" value="Porins"/>
    <property type="match status" value="1"/>
</dbReference>
<name>A0A2S4JXS4_9SPIO</name>